<dbReference type="HOGENOM" id="CLU_2242678_0_0_1"/>
<dbReference type="Proteomes" id="UP000018468">
    <property type="component" value="Linkage group LG4"/>
</dbReference>
<evidence type="ECO:0000313" key="3">
    <source>
        <dbReference type="Proteomes" id="UP000018468"/>
    </source>
</evidence>
<reference evidence="2" key="2">
    <citation type="submission" date="2025-08" db="UniProtKB">
        <authorList>
            <consortium name="Ensembl"/>
        </authorList>
    </citation>
    <scope>IDENTIFICATION</scope>
</reference>
<protein>
    <submittedName>
        <fullName evidence="2">Uncharacterized protein</fullName>
    </submittedName>
</protein>
<reference evidence="2" key="3">
    <citation type="submission" date="2025-09" db="UniProtKB">
        <authorList>
            <consortium name="Ensembl"/>
        </authorList>
    </citation>
    <scope>IDENTIFICATION</scope>
</reference>
<name>W5MSL0_LEPOC</name>
<dbReference type="AlphaFoldDB" id="W5MSL0"/>
<sequence length="105" mass="11601">VLKHFVEGDGGLSQEHIQPDQSSVHHGEDQSPHLQHPGQQFEGAFLFPLRGSRLLDHRSGKLLLPHLNNSVHVAGAVLAFRPQAPGPQDSHLDVCRHPSLLIRHD</sequence>
<dbReference type="Bgee" id="ENSLOCG00000009319">
    <property type="expression patterns" value="Expressed in pharyngeal gill and 2 other cell types or tissues"/>
</dbReference>
<feature type="region of interest" description="Disordered" evidence="1">
    <location>
        <begin position="1"/>
        <end position="39"/>
    </location>
</feature>
<proteinExistence type="predicted"/>
<reference evidence="3" key="1">
    <citation type="submission" date="2011-12" db="EMBL/GenBank/DDBJ databases">
        <title>The Draft Genome of Lepisosteus oculatus.</title>
        <authorList>
            <consortium name="The Broad Institute Genome Assembly &amp; Analysis Group"/>
            <consortium name="Computational R&amp;D Group"/>
            <consortium name="and Sequencing Platform"/>
            <person name="Di Palma F."/>
            <person name="Alfoldi J."/>
            <person name="Johnson J."/>
            <person name="Berlin A."/>
            <person name="Gnerre S."/>
            <person name="Jaffe D."/>
            <person name="MacCallum I."/>
            <person name="Young S."/>
            <person name="Walker B.J."/>
            <person name="Lander E.S."/>
            <person name="Lindblad-Toh K."/>
        </authorList>
    </citation>
    <scope>NUCLEOTIDE SEQUENCE [LARGE SCALE GENOMIC DNA]</scope>
</reference>
<dbReference type="InParanoid" id="W5MSL0"/>
<keyword evidence="3" id="KW-1185">Reference proteome</keyword>
<accession>W5MSL0</accession>
<evidence type="ECO:0000256" key="1">
    <source>
        <dbReference type="SAM" id="MobiDB-lite"/>
    </source>
</evidence>
<organism evidence="2 3">
    <name type="scientific">Lepisosteus oculatus</name>
    <name type="common">Spotted gar</name>
    <dbReference type="NCBI Taxonomy" id="7918"/>
    <lineage>
        <taxon>Eukaryota</taxon>
        <taxon>Metazoa</taxon>
        <taxon>Chordata</taxon>
        <taxon>Craniata</taxon>
        <taxon>Vertebrata</taxon>
        <taxon>Euteleostomi</taxon>
        <taxon>Actinopterygii</taxon>
        <taxon>Neopterygii</taxon>
        <taxon>Holostei</taxon>
        <taxon>Semionotiformes</taxon>
        <taxon>Lepisosteidae</taxon>
        <taxon>Lepisosteus</taxon>
    </lineage>
</organism>
<dbReference type="Ensembl" id="ENSLOCT00000011385.1">
    <property type="protein sequence ID" value="ENSLOCP00000011369.1"/>
    <property type="gene ID" value="ENSLOCG00000009319.1"/>
</dbReference>
<dbReference type="EMBL" id="AHAT01015461">
    <property type="status" value="NOT_ANNOTATED_CDS"/>
    <property type="molecule type" value="Genomic_DNA"/>
</dbReference>
<evidence type="ECO:0000313" key="2">
    <source>
        <dbReference type="Ensembl" id="ENSLOCP00000011369.1"/>
    </source>
</evidence>
<dbReference type="eggNOG" id="ENOG502T2M5">
    <property type="taxonomic scope" value="Eukaryota"/>
</dbReference>